<name>A0A9W9QL25_PENBR</name>
<comment type="caution">
    <text evidence="2">The sequence shown here is derived from an EMBL/GenBank/DDBJ whole genome shotgun (WGS) entry which is preliminary data.</text>
</comment>
<organism evidence="2 3">
    <name type="scientific">Penicillium brevicompactum</name>
    <dbReference type="NCBI Taxonomy" id="5074"/>
    <lineage>
        <taxon>Eukaryota</taxon>
        <taxon>Fungi</taxon>
        <taxon>Dikarya</taxon>
        <taxon>Ascomycota</taxon>
        <taxon>Pezizomycotina</taxon>
        <taxon>Eurotiomycetes</taxon>
        <taxon>Eurotiomycetidae</taxon>
        <taxon>Eurotiales</taxon>
        <taxon>Aspergillaceae</taxon>
        <taxon>Penicillium</taxon>
    </lineage>
</organism>
<sequence length="236" mass="27006">MNNANTNRGEIDSPLAESPTPDQHPETGTSTNIPRPLSAFADYDFKHRDELSEAGNPVPPCDILHYLSNGTSGERGDPQHHDEQFQFVGLATSLLQLIPYVIQDPQRSDASRMAFNTTDFTIRGMYEKMDDMPYLMSASPEETQQWEQIRTRNYPIPAFPVSNDMISAVRRQSISLRMFRALFGLDVQPSRVGDITISELREEFLQFARIGDYTRLLQEWTLKRFPFLNDGTSDRR</sequence>
<feature type="region of interest" description="Disordered" evidence="1">
    <location>
        <begin position="1"/>
        <end position="36"/>
    </location>
</feature>
<dbReference type="EMBL" id="JAPZBQ010000003">
    <property type="protein sequence ID" value="KAJ5339926.1"/>
    <property type="molecule type" value="Genomic_DNA"/>
</dbReference>
<reference evidence="2" key="1">
    <citation type="submission" date="2022-12" db="EMBL/GenBank/DDBJ databases">
        <authorList>
            <person name="Petersen C."/>
        </authorList>
    </citation>
    <scope>NUCLEOTIDE SEQUENCE</scope>
    <source>
        <strain evidence="2">IBT 35673</strain>
    </source>
</reference>
<proteinExistence type="predicted"/>
<gene>
    <name evidence="2" type="ORF">N7452_006654</name>
</gene>
<dbReference type="Proteomes" id="UP001147695">
    <property type="component" value="Unassembled WGS sequence"/>
</dbReference>
<reference evidence="2" key="2">
    <citation type="journal article" date="2023" name="IMA Fungus">
        <title>Comparative genomic study of the Penicillium genus elucidates a diverse pangenome and 15 lateral gene transfer events.</title>
        <authorList>
            <person name="Petersen C."/>
            <person name="Sorensen T."/>
            <person name="Nielsen M.R."/>
            <person name="Sondergaard T.E."/>
            <person name="Sorensen J.L."/>
            <person name="Fitzpatrick D.A."/>
            <person name="Frisvad J.C."/>
            <person name="Nielsen K.L."/>
        </authorList>
    </citation>
    <scope>NUCLEOTIDE SEQUENCE</scope>
    <source>
        <strain evidence="2">IBT 35673</strain>
    </source>
</reference>
<protein>
    <submittedName>
        <fullName evidence="2">Uncharacterized protein</fullName>
    </submittedName>
</protein>
<evidence type="ECO:0000313" key="2">
    <source>
        <dbReference type="EMBL" id="KAJ5339926.1"/>
    </source>
</evidence>
<accession>A0A9W9QL25</accession>
<evidence type="ECO:0000256" key="1">
    <source>
        <dbReference type="SAM" id="MobiDB-lite"/>
    </source>
</evidence>
<dbReference type="AlphaFoldDB" id="A0A9W9QL25"/>
<evidence type="ECO:0000313" key="3">
    <source>
        <dbReference type="Proteomes" id="UP001147695"/>
    </source>
</evidence>